<evidence type="ECO:0000313" key="2">
    <source>
        <dbReference type="Proteomes" id="UP001056120"/>
    </source>
</evidence>
<dbReference type="EMBL" id="CM042018">
    <property type="protein sequence ID" value="KAI3828215.1"/>
    <property type="molecule type" value="Genomic_DNA"/>
</dbReference>
<organism evidence="1 2">
    <name type="scientific">Smallanthus sonchifolius</name>
    <dbReference type="NCBI Taxonomy" id="185202"/>
    <lineage>
        <taxon>Eukaryota</taxon>
        <taxon>Viridiplantae</taxon>
        <taxon>Streptophyta</taxon>
        <taxon>Embryophyta</taxon>
        <taxon>Tracheophyta</taxon>
        <taxon>Spermatophyta</taxon>
        <taxon>Magnoliopsida</taxon>
        <taxon>eudicotyledons</taxon>
        <taxon>Gunneridae</taxon>
        <taxon>Pentapetalae</taxon>
        <taxon>asterids</taxon>
        <taxon>campanulids</taxon>
        <taxon>Asterales</taxon>
        <taxon>Asteraceae</taxon>
        <taxon>Asteroideae</taxon>
        <taxon>Heliantheae alliance</taxon>
        <taxon>Millerieae</taxon>
        <taxon>Smallanthus</taxon>
    </lineage>
</organism>
<comment type="caution">
    <text evidence="1">The sequence shown here is derived from an EMBL/GenBank/DDBJ whole genome shotgun (WGS) entry which is preliminary data.</text>
</comment>
<dbReference type="Proteomes" id="UP001056120">
    <property type="component" value="Linkage Group LG01"/>
</dbReference>
<reference evidence="1 2" key="2">
    <citation type="journal article" date="2022" name="Mol. Ecol. Resour.">
        <title>The genomes of chicory, endive, great burdock and yacon provide insights into Asteraceae paleo-polyploidization history and plant inulin production.</title>
        <authorList>
            <person name="Fan W."/>
            <person name="Wang S."/>
            <person name="Wang H."/>
            <person name="Wang A."/>
            <person name="Jiang F."/>
            <person name="Liu H."/>
            <person name="Zhao H."/>
            <person name="Xu D."/>
            <person name="Zhang Y."/>
        </authorList>
    </citation>
    <scope>NUCLEOTIDE SEQUENCE [LARGE SCALE GENOMIC DNA]</scope>
    <source>
        <strain evidence="2">cv. Yunnan</strain>
        <tissue evidence="1">Leaves</tissue>
    </source>
</reference>
<sequence length="788" mass="88484">MRGSDCNCKRHTCCHDPPRLSHVLLSERTMMLHICCDIHCQRSYMIKTLKMKGECNKSLKLLLTRGIKELHDNGFEDSLDDTNIFKDVFFGHENGRSGKKCLVTGAINFENDNNNPKDVPYLSNSEHSVMTNDSEEFMELKRRKLSNLEHSCLCQPASFVTCHLVESSARGVKSSCYLLKGHIQDREASKCRLCHSNTNYPKVNDSPASQESQATVLCSKKVGKDSSFMEEDDISESSTQLTQNIAITDHGSCKNKSKSKFKKLVKLEKGRARNSSPGDSATKLTGVKRNYRLRKYKNRKGSCRLLPRRLEDDWSRVNVRTVLSWLIDFGIIHVKEVIQYRSPRDNSVVKDGLITQDGILCKCCEKVFSVSKFKRHAGFSLNCPCLNLFMESAKSFILCQLEAWSTEYKVKGTARTVHVEEIDQNDDSCGVCGDGGELICCDNCPSTFHQACLCVQEIPEGDWYCSNCSCWSCGNVVKNDKAVLKCLQCKHTYHKECGMVTGLGSGLMPSTWFCGDSCKETHLGLETRAGLMNSISDGFSWTLLKCTHADQNLLSDKHFVALKVECNLKLAVALTIMEECFLPMVDPRTGINMIPHVLYNLGSEFARLNYEGFYTVVLEKDDMLLSVASIRIHGVEVAEMPLVATSSKYQRQGMCRRLMNAIEELLKSLKIKKLVLSAIPGLVETWTNSFGFTHLEPEDKKNLTKTNLMVFPGTVWLKKPMHQGSIQSTTEVIASHVNFDLEEDRIVCKGLLQKGGKQDDNDDDLKLSNEEQVSRFGGTSCEMVCGVK</sequence>
<reference evidence="2" key="1">
    <citation type="journal article" date="2022" name="Mol. Ecol. Resour.">
        <title>The genomes of chicory, endive, great burdock and yacon provide insights into Asteraceae palaeo-polyploidization history and plant inulin production.</title>
        <authorList>
            <person name="Fan W."/>
            <person name="Wang S."/>
            <person name="Wang H."/>
            <person name="Wang A."/>
            <person name="Jiang F."/>
            <person name="Liu H."/>
            <person name="Zhao H."/>
            <person name="Xu D."/>
            <person name="Zhang Y."/>
        </authorList>
    </citation>
    <scope>NUCLEOTIDE SEQUENCE [LARGE SCALE GENOMIC DNA]</scope>
    <source>
        <strain evidence="2">cv. Yunnan</strain>
    </source>
</reference>
<gene>
    <name evidence="1" type="ORF">L1987_02312</name>
</gene>
<keyword evidence="2" id="KW-1185">Reference proteome</keyword>
<proteinExistence type="predicted"/>
<evidence type="ECO:0000313" key="1">
    <source>
        <dbReference type="EMBL" id="KAI3828215.1"/>
    </source>
</evidence>
<accession>A0ACB9K7N9</accession>
<protein>
    <submittedName>
        <fullName evidence="1">Uncharacterized protein</fullName>
    </submittedName>
</protein>
<name>A0ACB9K7N9_9ASTR</name>